<dbReference type="OrthoDB" id="7689335at2"/>
<dbReference type="Pfam" id="PF20543">
    <property type="entry name" value="CowN"/>
    <property type="match status" value="1"/>
</dbReference>
<evidence type="ECO:0000256" key="2">
    <source>
        <dbReference type="HAMAP-Rule" id="MF_02117"/>
    </source>
</evidence>
<keyword evidence="1 2" id="KW-0535">Nitrogen fixation</keyword>
<gene>
    <name evidence="2" type="primary">cowN</name>
    <name evidence="3" type="ORF">SAMN05660652_01328</name>
</gene>
<evidence type="ECO:0000313" key="4">
    <source>
        <dbReference type="Proteomes" id="UP000198607"/>
    </source>
</evidence>
<comment type="similarity">
    <text evidence="2">Belongs to the CowN family.</text>
</comment>
<reference evidence="3 4" key="1">
    <citation type="submission" date="2016-10" db="EMBL/GenBank/DDBJ databases">
        <authorList>
            <person name="de Groot N.N."/>
        </authorList>
    </citation>
    <scope>NUCLEOTIDE SEQUENCE [LARGE SCALE GENOMIC DNA]</scope>
    <source>
        <strain evidence="3 4">DSM 5885</strain>
    </source>
</reference>
<dbReference type="NCBIfam" id="NF033689">
    <property type="entry name" value="N2Fix_CO_CowN"/>
    <property type="match status" value="1"/>
</dbReference>
<evidence type="ECO:0000313" key="3">
    <source>
        <dbReference type="EMBL" id="SDH17880.1"/>
    </source>
</evidence>
<dbReference type="Proteomes" id="UP000198607">
    <property type="component" value="Unassembled WGS sequence"/>
</dbReference>
<accession>A0A1G8AC16</accession>
<keyword evidence="4" id="KW-1185">Reference proteome</keyword>
<dbReference type="AlphaFoldDB" id="A0A1G8AC16"/>
<comment type="function">
    <text evidence="2">Is required to sustain N(2)-dependent growth in the presence of low levels of carbon monoxide (CO). Probably acts by protecting the N(2) fixation ability of the nitrogenase complex, which is inactivated in the presence of CO.</text>
</comment>
<sequence length="105" mass="11691">MTCRCKTPPPASPATPPDRYVSFIGLDCDAKAAQLMALIRRHIDDPGRSNAFWEYFKKKAAGGSSPQPDALFLIHSNLNQIRELFETHADTAALDLLDRIEEECC</sequence>
<dbReference type="HAMAP" id="MF_02117">
    <property type="entry name" value="CowN"/>
    <property type="match status" value="1"/>
</dbReference>
<protein>
    <recommendedName>
        <fullName evidence="2">N(2)-fixation sustaining protein CowN</fullName>
    </recommendedName>
    <alternativeName>
        <fullName evidence="2">CO weal-nitrogenase</fullName>
    </alternativeName>
</protein>
<dbReference type="InterPro" id="IPR024899">
    <property type="entry name" value="CowN"/>
</dbReference>
<dbReference type="STRING" id="83767.SAMN05660652_01328"/>
<dbReference type="GO" id="GO:0009399">
    <property type="term" value="P:nitrogen fixation"/>
    <property type="evidence" value="ECO:0007669"/>
    <property type="project" value="UniProtKB-UniRule"/>
</dbReference>
<dbReference type="RefSeq" id="WP_091935689.1">
    <property type="nucleotide sequence ID" value="NZ_FNCY01000004.1"/>
</dbReference>
<name>A0A1G8AC16_9RHOO</name>
<organism evidence="3 4">
    <name type="scientific">Propionivibrio dicarboxylicus</name>
    <dbReference type="NCBI Taxonomy" id="83767"/>
    <lineage>
        <taxon>Bacteria</taxon>
        <taxon>Pseudomonadati</taxon>
        <taxon>Pseudomonadota</taxon>
        <taxon>Betaproteobacteria</taxon>
        <taxon>Rhodocyclales</taxon>
        <taxon>Rhodocyclaceae</taxon>
        <taxon>Propionivibrio</taxon>
    </lineage>
</organism>
<proteinExistence type="inferred from homology"/>
<evidence type="ECO:0000256" key="1">
    <source>
        <dbReference type="ARBA" id="ARBA00023231"/>
    </source>
</evidence>
<dbReference type="EMBL" id="FNCY01000004">
    <property type="protein sequence ID" value="SDH17880.1"/>
    <property type="molecule type" value="Genomic_DNA"/>
</dbReference>